<dbReference type="PANTHER" id="PTHR10555:SF170">
    <property type="entry name" value="FI18122P1"/>
    <property type="match status" value="1"/>
</dbReference>
<dbReference type="InterPro" id="IPR027267">
    <property type="entry name" value="AH/BAR_dom_sf"/>
</dbReference>
<keyword evidence="7" id="KW-1185">Reference proteome</keyword>
<evidence type="ECO:0000259" key="4">
    <source>
        <dbReference type="PROSITE" id="PS50002"/>
    </source>
</evidence>
<comment type="caution">
    <text evidence="6">The sequence shown here is derived from an EMBL/GenBank/DDBJ whole genome shotgun (WGS) entry which is preliminary data.</text>
</comment>
<feature type="region of interest" description="Disordered" evidence="3">
    <location>
        <begin position="482"/>
        <end position="501"/>
    </location>
</feature>
<dbReference type="InterPro" id="IPR036871">
    <property type="entry name" value="PX_dom_sf"/>
</dbReference>
<accession>A0ABQ8XT44</accession>
<evidence type="ECO:0000313" key="6">
    <source>
        <dbReference type="EMBL" id="KAJ6235780.1"/>
    </source>
</evidence>
<evidence type="ECO:0000256" key="2">
    <source>
        <dbReference type="PROSITE-ProRule" id="PRU00192"/>
    </source>
</evidence>
<dbReference type="Proteomes" id="UP001150062">
    <property type="component" value="Unassembled WGS sequence"/>
</dbReference>
<dbReference type="SUPFAM" id="SSF50044">
    <property type="entry name" value="SH3-domain"/>
    <property type="match status" value="1"/>
</dbReference>
<dbReference type="InterPro" id="IPR001452">
    <property type="entry name" value="SH3_domain"/>
</dbReference>
<evidence type="ECO:0000313" key="7">
    <source>
        <dbReference type="Proteomes" id="UP001150062"/>
    </source>
</evidence>
<dbReference type="SUPFAM" id="SSF64268">
    <property type="entry name" value="PX domain"/>
    <property type="match status" value="1"/>
</dbReference>
<keyword evidence="1 2" id="KW-0728">SH3 domain</keyword>
<organism evidence="6 7">
    <name type="scientific">Anaeramoeba flamelloides</name>
    <dbReference type="NCBI Taxonomy" id="1746091"/>
    <lineage>
        <taxon>Eukaryota</taxon>
        <taxon>Metamonada</taxon>
        <taxon>Anaeramoebidae</taxon>
        <taxon>Anaeramoeba</taxon>
    </lineage>
</organism>
<feature type="domain" description="PX" evidence="5">
    <location>
        <begin position="169"/>
        <end position="287"/>
    </location>
</feature>
<dbReference type="Pfam" id="PF00787">
    <property type="entry name" value="PX"/>
    <property type="match status" value="1"/>
</dbReference>
<dbReference type="Gene3D" id="2.30.30.40">
    <property type="entry name" value="SH3 Domains"/>
    <property type="match status" value="1"/>
</dbReference>
<evidence type="ECO:0000259" key="5">
    <source>
        <dbReference type="PROSITE" id="PS50195"/>
    </source>
</evidence>
<dbReference type="CDD" id="cd06093">
    <property type="entry name" value="PX_domain"/>
    <property type="match status" value="1"/>
</dbReference>
<protein>
    <submittedName>
        <fullName evidence="6">Sorting nexin</fullName>
    </submittedName>
</protein>
<gene>
    <name evidence="6" type="ORF">M0813_28339</name>
</gene>
<proteinExistence type="predicted"/>
<dbReference type="PANTHER" id="PTHR10555">
    <property type="entry name" value="SORTING NEXIN"/>
    <property type="match status" value="1"/>
</dbReference>
<feature type="region of interest" description="Disordered" evidence="3">
    <location>
        <begin position="621"/>
        <end position="663"/>
    </location>
</feature>
<dbReference type="Gene3D" id="1.20.1270.60">
    <property type="entry name" value="Arfaptin homology (AH) domain/BAR domain"/>
    <property type="match status" value="1"/>
</dbReference>
<dbReference type="Gene3D" id="3.30.1520.10">
    <property type="entry name" value="Phox-like domain"/>
    <property type="match status" value="1"/>
</dbReference>
<reference evidence="6" key="1">
    <citation type="submission" date="2022-08" db="EMBL/GenBank/DDBJ databases">
        <title>Novel sulfate-reducing endosymbionts in the free-living metamonad Anaeramoeba.</title>
        <authorList>
            <person name="Jerlstrom-Hultqvist J."/>
            <person name="Cepicka I."/>
            <person name="Gallot-Lavallee L."/>
            <person name="Salas-Leiva D."/>
            <person name="Curtis B.A."/>
            <person name="Zahonova K."/>
            <person name="Pipaliya S."/>
            <person name="Dacks J."/>
            <person name="Roger A.J."/>
        </authorList>
    </citation>
    <scope>NUCLEOTIDE SEQUENCE</scope>
    <source>
        <strain evidence="6">Schooner1</strain>
    </source>
</reference>
<dbReference type="SMART" id="SM00312">
    <property type="entry name" value="PX"/>
    <property type="match status" value="1"/>
</dbReference>
<dbReference type="InterPro" id="IPR036028">
    <property type="entry name" value="SH3-like_dom_sf"/>
</dbReference>
<feature type="compositionally biased region" description="Basic and acidic residues" evidence="3">
    <location>
        <begin position="621"/>
        <end position="656"/>
    </location>
</feature>
<dbReference type="PROSITE" id="PS50002">
    <property type="entry name" value="SH3"/>
    <property type="match status" value="1"/>
</dbReference>
<evidence type="ECO:0000256" key="1">
    <source>
        <dbReference type="ARBA" id="ARBA00022443"/>
    </source>
</evidence>
<sequence>MSNETGSGKLVQPFYVQVIKPWTSHGENEMSIKVGEILVVVEDHPGWYLGYSDPQEENFFPKHCVTQYEDTESEEDENISIKNEYNSENLINNTNTNTTNNENMGIKINNLNNINKIKDEKREKNVKKQVDNNIETKKNTKTKNKKKKNNNPIFIGDVKLTIKENLTWSANDNSKPIEITVQKEQKETSKYHIQKKITLFNIQLKGQTIVQYSLKDFYKLQLGLKRIFFSIPIPSLPKFRSGVFTNKLNIENQKRILENFVNKIIKHPVLGRSYLMHSFLNLIQNIDNIDNNNDQYENFNNFNRNNISGNKFSNNISEGKHKFQFENSIQSKLLPLSKSKRTTISQFQKHIPKMKRSFLDIKLRIREFKEGKSNLVLDESDVIKSLSSLSKIGIEWRKHEILDKNSTQNIINMKKIFLEITNTLTKEVMLNEMENYSTNFFLLMEELINWIESFEKIFQIRSNFVNTLQENKKNFKKKLNSELQSSNNNSNNNNDNNNNNNRIKKLKLQLKNEIDFLDRIDICILAELEYFKYHFNVSLKNIIHEFLNSKIQSHQNAILFFSNTLKNIQNVDFRHGTSLKFKNDDDNFLSPQIISKKGRQIEKERKKENVIKERTEIVIKERKEEKERTERKEKEGNDKEETERREKESKQKERKDKGRKIKK</sequence>
<name>A0ABQ8XT44_9EUKA</name>
<evidence type="ECO:0000256" key="3">
    <source>
        <dbReference type="SAM" id="MobiDB-lite"/>
    </source>
</evidence>
<feature type="domain" description="SH3" evidence="4">
    <location>
        <begin position="11"/>
        <end position="70"/>
    </location>
</feature>
<dbReference type="SMART" id="SM00326">
    <property type="entry name" value="SH3"/>
    <property type="match status" value="1"/>
</dbReference>
<dbReference type="CDD" id="cd00174">
    <property type="entry name" value="SH3"/>
    <property type="match status" value="1"/>
</dbReference>
<dbReference type="InterPro" id="IPR001683">
    <property type="entry name" value="PX_dom"/>
</dbReference>
<dbReference type="PROSITE" id="PS50195">
    <property type="entry name" value="PX"/>
    <property type="match status" value="1"/>
</dbReference>
<dbReference type="EMBL" id="JAOAOG010000254">
    <property type="protein sequence ID" value="KAJ6235780.1"/>
    <property type="molecule type" value="Genomic_DNA"/>
</dbReference>